<reference evidence="2 3" key="1">
    <citation type="submission" date="2024-04" db="EMBL/GenBank/DDBJ databases">
        <authorList>
            <consortium name="Genoscope - CEA"/>
            <person name="William W."/>
        </authorList>
    </citation>
    <scope>NUCLEOTIDE SEQUENCE [LARGE SCALE GENOMIC DNA]</scope>
</reference>
<protein>
    <submittedName>
        <fullName evidence="2">Uncharacterized protein</fullName>
    </submittedName>
</protein>
<evidence type="ECO:0000256" key="1">
    <source>
        <dbReference type="SAM" id="MobiDB-lite"/>
    </source>
</evidence>
<evidence type="ECO:0000313" key="2">
    <source>
        <dbReference type="EMBL" id="CAL1544732.1"/>
    </source>
</evidence>
<evidence type="ECO:0000313" key="3">
    <source>
        <dbReference type="Proteomes" id="UP001497497"/>
    </source>
</evidence>
<dbReference type="Proteomes" id="UP001497497">
    <property type="component" value="Unassembled WGS sequence"/>
</dbReference>
<feature type="region of interest" description="Disordered" evidence="1">
    <location>
        <begin position="1"/>
        <end position="24"/>
    </location>
</feature>
<gene>
    <name evidence="2" type="ORF">GSLYS_00018215001</name>
</gene>
<sequence>MPLNASGNSVLPDSGETIENSRGPVTREFSINSFEEFLRDLKEHREHGNQILDSVSKDRGKAQFENIAQNVWERKTRLDMAVHHLDNKICDLEINIKGQTQLSFDNELEKQDLESLKAFRLLVEKETEREEIYKTKAMEKFLSLCVHHNLDAGDSA</sequence>
<proteinExistence type="predicted"/>
<keyword evidence="3" id="KW-1185">Reference proteome</keyword>
<organism evidence="2 3">
    <name type="scientific">Lymnaea stagnalis</name>
    <name type="common">Great pond snail</name>
    <name type="synonym">Helix stagnalis</name>
    <dbReference type="NCBI Taxonomy" id="6523"/>
    <lineage>
        <taxon>Eukaryota</taxon>
        <taxon>Metazoa</taxon>
        <taxon>Spiralia</taxon>
        <taxon>Lophotrochozoa</taxon>
        <taxon>Mollusca</taxon>
        <taxon>Gastropoda</taxon>
        <taxon>Heterobranchia</taxon>
        <taxon>Euthyneura</taxon>
        <taxon>Panpulmonata</taxon>
        <taxon>Hygrophila</taxon>
        <taxon>Lymnaeoidea</taxon>
        <taxon>Lymnaeidae</taxon>
        <taxon>Lymnaea</taxon>
    </lineage>
</organism>
<accession>A0AAV2IF28</accession>
<comment type="caution">
    <text evidence="2">The sequence shown here is derived from an EMBL/GenBank/DDBJ whole genome shotgun (WGS) entry which is preliminary data.</text>
</comment>
<feature type="compositionally biased region" description="Polar residues" evidence="1">
    <location>
        <begin position="1"/>
        <end position="11"/>
    </location>
</feature>
<name>A0AAV2IF28_LYMST</name>
<dbReference type="AlphaFoldDB" id="A0AAV2IF28"/>
<dbReference type="EMBL" id="CAXITT010000640">
    <property type="protein sequence ID" value="CAL1544732.1"/>
    <property type="molecule type" value="Genomic_DNA"/>
</dbReference>